<dbReference type="Proteomes" id="UP000218784">
    <property type="component" value="Unassembled WGS sequence"/>
</dbReference>
<reference evidence="6 7" key="1">
    <citation type="submission" date="2017-09" db="EMBL/GenBank/DDBJ databases">
        <title>Sphingomonas ginsenosidimutans KACC 14949, whole genome shotgun sequence.</title>
        <authorList>
            <person name="Feng G."/>
            <person name="Zhu H."/>
        </authorList>
    </citation>
    <scope>NUCLEOTIDE SEQUENCE [LARGE SCALE GENOMIC DNA]</scope>
    <source>
        <strain evidence="6 7">KACC 14949</strain>
    </source>
</reference>
<feature type="transmembrane region" description="Helical" evidence="5">
    <location>
        <begin position="395"/>
        <end position="418"/>
    </location>
</feature>
<feature type="transmembrane region" description="Helical" evidence="5">
    <location>
        <begin position="146"/>
        <end position="167"/>
    </location>
</feature>
<evidence type="ECO:0000313" key="6">
    <source>
        <dbReference type="EMBL" id="PCG09110.1"/>
    </source>
</evidence>
<dbReference type="InterPro" id="IPR002797">
    <property type="entry name" value="Polysacc_synth"/>
</dbReference>
<comment type="subcellular location">
    <subcellularLocation>
        <location evidence="1">Membrane</location>
        <topology evidence="1">Multi-pass membrane protein</topology>
    </subcellularLocation>
</comment>
<evidence type="ECO:0000256" key="5">
    <source>
        <dbReference type="SAM" id="Phobius"/>
    </source>
</evidence>
<protein>
    <recommendedName>
        <fullName evidence="8">Polysaccharide biosynthesis protein</fullName>
    </recommendedName>
</protein>
<feature type="transmembrane region" description="Helical" evidence="5">
    <location>
        <begin position="368"/>
        <end position="389"/>
    </location>
</feature>
<keyword evidence="2 5" id="KW-0812">Transmembrane</keyword>
<evidence type="ECO:0000256" key="3">
    <source>
        <dbReference type="ARBA" id="ARBA00022989"/>
    </source>
</evidence>
<comment type="caution">
    <text evidence="6">The sequence shown here is derived from an EMBL/GenBank/DDBJ whole genome shotgun (WGS) entry which is preliminary data.</text>
</comment>
<proteinExistence type="predicted"/>
<evidence type="ECO:0008006" key="8">
    <source>
        <dbReference type="Google" id="ProtNLM"/>
    </source>
</evidence>
<dbReference type="EMBL" id="NWVD01000003">
    <property type="protein sequence ID" value="PCG09110.1"/>
    <property type="molecule type" value="Genomic_DNA"/>
</dbReference>
<organism evidence="6 7">
    <name type="scientific">Sphingomonas ginsenosidimutans</name>
    <dbReference type="NCBI Taxonomy" id="862134"/>
    <lineage>
        <taxon>Bacteria</taxon>
        <taxon>Pseudomonadati</taxon>
        <taxon>Pseudomonadota</taxon>
        <taxon>Alphaproteobacteria</taxon>
        <taxon>Sphingomonadales</taxon>
        <taxon>Sphingomonadaceae</taxon>
        <taxon>Sphingomonas</taxon>
    </lineage>
</organism>
<feature type="transmembrane region" description="Helical" evidence="5">
    <location>
        <begin position="42"/>
        <end position="64"/>
    </location>
</feature>
<evidence type="ECO:0000313" key="7">
    <source>
        <dbReference type="Proteomes" id="UP000218784"/>
    </source>
</evidence>
<feature type="transmembrane region" description="Helical" evidence="5">
    <location>
        <begin position="335"/>
        <end position="356"/>
    </location>
</feature>
<gene>
    <name evidence="6" type="ORF">COA17_09465</name>
</gene>
<keyword evidence="3 5" id="KW-1133">Transmembrane helix</keyword>
<evidence type="ECO:0000256" key="1">
    <source>
        <dbReference type="ARBA" id="ARBA00004141"/>
    </source>
</evidence>
<dbReference type="Pfam" id="PF01943">
    <property type="entry name" value="Polysacc_synt"/>
    <property type="match status" value="1"/>
</dbReference>
<keyword evidence="7" id="KW-1185">Reference proteome</keyword>
<name>A0A2A4HXL4_9SPHN</name>
<feature type="transmembrane region" description="Helical" evidence="5">
    <location>
        <begin position="173"/>
        <end position="197"/>
    </location>
</feature>
<evidence type="ECO:0000256" key="4">
    <source>
        <dbReference type="ARBA" id="ARBA00023136"/>
    </source>
</evidence>
<feature type="transmembrane region" description="Helical" evidence="5">
    <location>
        <begin position="303"/>
        <end position="323"/>
    </location>
</feature>
<dbReference type="GO" id="GO:0016020">
    <property type="term" value="C:membrane"/>
    <property type="evidence" value="ECO:0007669"/>
    <property type="project" value="UniProtKB-SubCell"/>
</dbReference>
<feature type="transmembrane region" description="Helical" evidence="5">
    <location>
        <begin position="85"/>
        <end position="107"/>
    </location>
</feature>
<feature type="transmembrane region" description="Helical" evidence="5">
    <location>
        <begin position="12"/>
        <end position="36"/>
    </location>
</feature>
<accession>A0A2A4HXL4</accession>
<sequence length="428" mass="44585">MRHFLLRPGLHNLAALTVIQGSNALIPLLIVPFAIATVGAGAYAQVAITEAISALVLAAVLYSFDVDGVARLSRTGRDATAEQRGAILAEILLARLAMFVLVAPLTIGVYRLAGGQRPLLLAFWLLVPLGHIFHAYWFYQAIERNVPPAAITLGSRVVTLAIVFGAVRGPADAALIPLAIGGPFVLGGLVSTLYIVLRLHIPLRSVHIGPIIDGLRHGKAVFAGNVAVSLYREMNVVILGVLGVPAAGISTYALVEKSIKMLQAVTRPLNQFYFPKVLGALSGHAAPDRTVARLIGRYTVPQLGAVLALIVALPAAYGLAAGLSPRLATLGALPGVWTMSAIMAPAMLFGIANFMFGTAGLNALGQRGYLFLAIVATGTASVAGCFALGAALGAMGAAICFVLAEAMLFALVIARYLVTPVDPRKGRA</sequence>
<evidence type="ECO:0000256" key="2">
    <source>
        <dbReference type="ARBA" id="ARBA00022692"/>
    </source>
</evidence>
<feature type="transmembrane region" description="Helical" evidence="5">
    <location>
        <begin position="119"/>
        <end position="139"/>
    </location>
</feature>
<keyword evidence="4 5" id="KW-0472">Membrane</keyword>
<dbReference type="RefSeq" id="WP_096611953.1">
    <property type="nucleotide sequence ID" value="NZ_NWVD01000003.1"/>
</dbReference>
<dbReference type="AlphaFoldDB" id="A0A2A4HXL4"/>